<dbReference type="GO" id="GO:0005829">
    <property type="term" value="C:cytosol"/>
    <property type="evidence" value="ECO:0007669"/>
    <property type="project" value="TreeGrafter"/>
</dbReference>
<comment type="similarity">
    <text evidence="1 6">Belongs to the carbohydrate kinase PfkB family.</text>
</comment>
<dbReference type="InterPro" id="IPR011611">
    <property type="entry name" value="PfkB_dom"/>
</dbReference>
<protein>
    <recommendedName>
        <fullName evidence="6">Phosphofructokinase</fullName>
    </recommendedName>
</protein>
<reference evidence="8 9" key="1">
    <citation type="submission" date="2020-11" db="EMBL/GenBank/DDBJ databases">
        <title>Description of Pontivivens ytuae sp. nov. isolated from deep sea sediment of Mariana Trench.</title>
        <authorList>
            <person name="Wang Z."/>
            <person name="Sun Q.-L."/>
            <person name="Xu X.-D."/>
            <person name="Tang Y.-Z."/>
            <person name="Zhang J."/>
        </authorList>
    </citation>
    <scope>NUCLEOTIDE SEQUENCE [LARGE SCALE GENOMIC DNA]</scope>
    <source>
        <strain evidence="8 9">MT2928</strain>
    </source>
</reference>
<dbReference type="AlphaFoldDB" id="A0A7S9LRP1"/>
<gene>
    <name evidence="8" type="ORF">I0K15_20120</name>
</gene>
<dbReference type="GO" id="GO:0003872">
    <property type="term" value="F:6-phosphofructokinase activity"/>
    <property type="evidence" value="ECO:0007669"/>
    <property type="project" value="TreeGrafter"/>
</dbReference>
<proteinExistence type="inferred from homology"/>
<dbReference type="Proteomes" id="UP000594800">
    <property type="component" value="Chromosome"/>
</dbReference>
<dbReference type="InterPro" id="IPR017583">
    <property type="entry name" value="Tagatose/fructose_Pkinase"/>
</dbReference>
<keyword evidence="3" id="KW-0547">Nucleotide-binding</keyword>
<dbReference type="NCBIfam" id="TIGR03168">
    <property type="entry name" value="1-PFK"/>
    <property type="match status" value="1"/>
</dbReference>
<dbReference type="RefSeq" id="WP_196103256.1">
    <property type="nucleotide sequence ID" value="NZ_CP064942.1"/>
</dbReference>
<evidence type="ECO:0000256" key="3">
    <source>
        <dbReference type="ARBA" id="ARBA00022741"/>
    </source>
</evidence>
<dbReference type="PANTHER" id="PTHR46566">
    <property type="entry name" value="1-PHOSPHOFRUCTOKINASE-RELATED"/>
    <property type="match status" value="1"/>
</dbReference>
<evidence type="ECO:0000256" key="4">
    <source>
        <dbReference type="ARBA" id="ARBA00022777"/>
    </source>
</evidence>
<evidence type="ECO:0000256" key="1">
    <source>
        <dbReference type="ARBA" id="ARBA00010688"/>
    </source>
</evidence>
<accession>A0A7S9LRP1</accession>
<dbReference type="PIRSF" id="PIRSF000535">
    <property type="entry name" value="1PFK/6PFK/LacC"/>
    <property type="match status" value="1"/>
</dbReference>
<keyword evidence="2 6" id="KW-0808">Transferase</keyword>
<dbReference type="PANTHER" id="PTHR46566:SF2">
    <property type="entry name" value="ATP-DEPENDENT 6-PHOSPHOFRUCTOKINASE ISOZYME 2"/>
    <property type="match status" value="1"/>
</dbReference>
<name>A0A7S9LRP1_9RHOB</name>
<evidence type="ECO:0000256" key="6">
    <source>
        <dbReference type="PIRNR" id="PIRNR000535"/>
    </source>
</evidence>
<dbReference type="Pfam" id="PF00294">
    <property type="entry name" value="PfkB"/>
    <property type="match status" value="1"/>
</dbReference>
<evidence type="ECO:0000313" key="9">
    <source>
        <dbReference type="Proteomes" id="UP000594800"/>
    </source>
</evidence>
<evidence type="ECO:0000256" key="5">
    <source>
        <dbReference type="ARBA" id="ARBA00022840"/>
    </source>
</evidence>
<dbReference type="InterPro" id="IPR029056">
    <property type="entry name" value="Ribokinase-like"/>
</dbReference>
<evidence type="ECO:0000259" key="7">
    <source>
        <dbReference type="Pfam" id="PF00294"/>
    </source>
</evidence>
<evidence type="ECO:0000256" key="2">
    <source>
        <dbReference type="ARBA" id="ARBA00022679"/>
    </source>
</evidence>
<dbReference type="KEGG" id="poz:I0K15_20120"/>
<dbReference type="Gene3D" id="3.40.1190.20">
    <property type="match status" value="1"/>
</dbReference>
<feature type="domain" description="Carbohydrate kinase PfkB" evidence="7">
    <location>
        <begin position="23"/>
        <end position="296"/>
    </location>
</feature>
<evidence type="ECO:0000313" key="8">
    <source>
        <dbReference type="EMBL" id="QPH54047.1"/>
    </source>
</evidence>
<dbReference type="GO" id="GO:0005524">
    <property type="term" value="F:ATP binding"/>
    <property type="evidence" value="ECO:0007669"/>
    <property type="project" value="UniProtKB-KW"/>
</dbReference>
<organism evidence="8 9">
    <name type="scientific">Pontivivens ytuae</name>
    <dbReference type="NCBI Taxonomy" id="2789856"/>
    <lineage>
        <taxon>Bacteria</taxon>
        <taxon>Pseudomonadati</taxon>
        <taxon>Pseudomonadota</taxon>
        <taxon>Alphaproteobacteria</taxon>
        <taxon>Rhodobacterales</taxon>
        <taxon>Paracoccaceae</taxon>
        <taxon>Pontivivens</taxon>
    </lineage>
</organism>
<dbReference type="CDD" id="cd01164">
    <property type="entry name" value="FruK_PfkB_like"/>
    <property type="match status" value="1"/>
</dbReference>
<sequence length="321" mass="32112">MREILTVTLNPTLDVSASTPLVAPHLKLRCADERLDPGGGGINVSRAVARLGGASTAFAALAGVTGDLAAAMLEGEGIGVARFAGPGLTRQSFAVTEAQSGQQYRFVMAGPQWSEGDVAAMLDALGQAISADAMVVLSGSLPPGVAPEVQGRIGALARAQGGRFLLDTSGPALSAAAAGMPGGPVDVLRMDRAEAEELAGRSFDTPEALALFGRVLLRAGVADHLVMALGAEGNVGVWAEGAVHCRPPVVKVVSAVGAGDSLMGALTLALAQGESLADAVRLGTAAAAAAVTTPATELFDGATARRLAAEVTVTPLDLPPL</sequence>
<keyword evidence="9" id="KW-1185">Reference proteome</keyword>
<dbReference type="SUPFAM" id="SSF53613">
    <property type="entry name" value="Ribokinase-like"/>
    <property type="match status" value="1"/>
</dbReference>
<dbReference type="EMBL" id="CP064942">
    <property type="protein sequence ID" value="QPH54047.1"/>
    <property type="molecule type" value="Genomic_DNA"/>
</dbReference>
<keyword evidence="5" id="KW-0067">ATP-binding</keyword>
<keyword evidence="4 8" id="KW-0418">Kinase</keyword>